<comment type="caution">
    <text evidence="1">The sequence shown here is derived from an EMBL/GenBank/DDBJ whole genome shotgun (WGS) entry which is preliminary data.</text>
</comment>
<proteinExistence type="predicted"/>
<dbReference type="OrthoDB" id="2679546at2"/>
<name>A0A419SQL1_9BACL</name>
<dbReference type="AlphaFoldDB" id="A0A419SQL1"/>
<reference evidence="1 2" key="1">
    <citation type="submission" date="2016-08" db="EMBL/GenBank/DDBJ databases">
        <title>Novel Firmicute Genomes.</title>
        <authorList>
            <person name="Poppleton D.I."/>
            <person name="Gribaldo S."/>
        </authorList>
    </citation>
    <scope>NUCLEOTIDE SEQUENCE [LARGE SCALE GENOMIC DNA]</scope>
    <source>
        <strain evidence="1 2">RAOx-1</strain>
    </source>
</reference>
<evidence type="ECO:0000313" key="1">
    <source>
        <dbReference type="EMBL" id="RKD26739.1"/>
    </source>
</evidence>
<protein>
    <submittedName>
        <fullName evidence="1">Uncharacterized protein</fullName>
    </submittedName>
</protein>
<dbReference type="EMBL" id="MCHY01000002">
    <property type="protein sequence ID" value="RKD26739.1"/>
    <property type="molecule type" value="Genomic_DNA"/>
</dbReference>
<dbReference type="Proteomes" id="UP000284219">
    <property type="component" value="Unassembled WGS sequence"/>
</dbReference>
<organism evidence="1 2">
    <name type="scientific">Ammoniphilus oxalaticus</name>
    <dbReference type="NCBI Taxonomy" id="66863"/>
    <lineage>
        <taxon>Bacteria</taxon>
        <taxon>Bacillati</taxon>
        <taxon>Bacillota</taxon>
        <taxon>Bacilli</taxon>
        <taxon>Bacillales</taxon>
        <taxon>Paenibacillaceae</taxon>
        <taxon>Aneurinibacillus group</taxon>
        <taxon>Ammoniphilus</taxon>
    </lineage>
</organism>
<accession>A0A419SQL1</accession>
<evidence type="ECO:0000313" key="2">
    <source>
        <dbReference type="Proteomes" id="UP000284219"/>
    </source>
</evidence>
<keyword evidence="2" id="KW-1185">Reference proteome</keyword>
<dbReference type="RefSeq" id="WP_120188021.1">
    <property type="nucleotide sequence ID" value="NZ_MCHY01000002.1"/>
</dbReference>
<sequence>MAEMAKRSEVKAFEEFVDENRKAVWYTEYLEEVQRLEKEDPALLEESDITIEQLKKKLEGYIAYR</sequence>
<gene>
    <name evidence="1" type="ORF">BEP19_16185</name>
</gene>